<dbReference type="GO" id="GO:0016887">
    <property type="term" value="F:ATP hydrolysis activity"/>
    <property type="evidence" value="ECO:0007669"/>
    <property type="project" value="InterPro"/>
</dbReference>
<evidence type="ECO:0000256" key="1">
    <source>
        <dbReference type="SAM" id="MobiDB-lite"/>
    </source>
</evidence>
<reference evidence="3 4" key="1">
    <citation type="submission" date="2015-04" db="EMBL/GenBank/DDBJ databases">
        <title>Complete genome sequence of Schizopora paradoxa KUC8140, a cosmopolitan wood degrader in East Asia.</title>
        <authorList>
            <consortium name="DOE Joint Genome Institute"/>
            <person name="Min B."/>
            <person name="Park H."/>
            <person name="Jang Y."/>
            <person name="Kim J.-J."/>
            <person name="Kim K.H."/>
            <person name="Pangilinan J."/>
            <person name="Lipzen A."/>
            <person name="Riley R."/>
            <person name="Grigoriev I.V."/>
            <person name="Spatafora J.W."/>
            <person name="Choi I.-G."/>
        </authorList>
    </citation>
    <scope>NUCLEOTIDE SEQUENCE [LARGE SCALE GENOMIC DNA]</scope>
    <source>
        <strain evidence="3 4">KUC8140</strain>
    </source>
</reference>
<evidence type="ECO:0000259" key="2">
    <source>
        <dbReference type="SMART" id="SM00382"/>
    </source>
</evidence>
<dbReference type="Proteomes" id="UP000053477">
    <property type="component" value="Unassembled WGS sequence"/>
</dbReference>
<organism evidence="3 4">
    <name type="scientific">Schizopora paradoxa</name>
    <dbReference type="NCBI Taxonomy" id="27342"/>
    <lineage>
        <taxon>Eukaryota</taxon>
        <taxon>Fungi</taxon>
        <taxon>Dikarya</taxon>
        <taxon>Basidiomycota</taxon>
        <taxon>Agaricomycotina</taxon>
        <taxon>Agaricomycetes</taxon>
        <taxon>Hymenochaetales</taxon>
        <taxon>Schizoporaceae</taxon>
        <taxon>Schizopora</taxon>
    </lineage>
</organism>
<feature type="non-terminal residue" evidence="3">
    <location>
        <position position="211"/>
    </location>
</feature>
<name>A0A0H2SDD3_9AGAM</name>
<proteinExistence type="predicted"/>
<feature type="region of interest" description="Disordered" evidence="1">
    <location>
        <begin position="61"/>
        <end position="106"/>
    </location>
</feature>
<dbReference type="AlphaFoldDB" id="A0A0H2SDD3"/>
<dbReference type="SMART" id="SM00382">
    <property type="entry name" value="AAA"/>
    <property type="match status" value="1"/>
</dbReference>
<protein>
    <recommendedName>
        <fullName evidence="2">AAA+ ATPase domain-containing protein</fullName>
    </recommendedName>
</protein>
<keyword evidence="4" id="KW-1185">Reference proteome</keyword>
<dbReference type="InterPro" id="IPR003593">
    <property type="entry name" value="AAA+_ATPase"/>
</dbReference>
<dbReference type="GO" id="GO:0005634">
    <property type="term" value="C:nucleus"/>
    <property type="evidence" value="ECO:0007669"/>
    <property type="project" value="TreeGrafter"/>
</dbReference>
<gene>
    <name evidence="3" type="ORF">SCHPADRAFT_789708</name>
</gene>
<dbReference type="Gene3D" id="3.40.50.300">
    <property type="entry name" value="P-loop containing nucleotide triphosphate hydrolases"/>
    <property type="match status" value="1"/>
</dbReference>
<dbReference type="InParanoid" id="A0A0H2SDD3"/>
<dbReference type="PANTHER" id="PTHR23389">
    <property type="entry name" value="CHROMOSOME TRANSMISSION FIDELITY FACTOR 18"/>
    <property type="match status" value="1"/>
</dbReference>
<evidence type="ECO:0000313" key="4">
    <source>
        <dbReference type="Proteomes" id="UP000053477"/>
    </source>
</evidence>
<feature type="domain" description="AAA+ ATPase" evidence="2">
    <location>
        <begin position="5"/>
        <end position="198"/>
    </location>
</feature>
<sequence length="211" mass="22306">FSSHLTNSILLAGPPGSGKTAAVYACAEELGWEVFEVYPGIGKRNGASLASLVGDVGKNHIVAGKPSTRPTGPSGPNREGNLPSSFNSLTDGEDEDTRSRHTPQLDSGFGFLAADSNESGGQARASARQSIILLEEVDILFGEDSGFWPMVVNLIKDSRRPVIMTCNDVGLVPVHDLPLQATLSFEASPDDIALTYLECVALSEGYAVTRD</sequence>
<dbReference type="SUPFAM" id="SSF52540">
    <property type="entry name" value="P-loop containing nucleoside triphosphate hydrolases"/>
    <property type="match status" value="1"/>
</dbReference>
<dbReference type="PANTHER" id="PTHR23389:SF21">
    <property type="entry name" value="ATPASE FAMILY AAA DOMAIN-CONTAINING PROTEIN 5"/>
    <property type="match status" value="1"/>
</dbReference>
<evidence type="ECO:0000313" key="3">
    <source>
        <dbReference type="EMBL" id="KLO14951.1"/>
    </source>
</evidence>
<dbReference type="Pfam" id="PF00004">
    <property type="entry name" value="AAA"/>
    <property type="match status" value="1"/>
</dbReference>
<accession>A0A0H2SDD3</accession>
<dbReference type="EMBL" id="KQ085936">
    <property type="protein sequence ID" value="KLO14951.1"/>
    <property type="molecule type" value="Genomic_DNA"/>
</dbReference>
<dbReference type="InterPro" id="IPR003959">
    <property type="entry name" value="ATPase_AAA_core"/>
</dbReference>
<dbReference type="GO" id="GO:0003677">
    <property type="term" value="F:DNA binding"/>
    <property type="evidence" value="ECO:0007669"/>
    <property type="project" value="TreeGrafter"/>
</dbReference>
<dbReference type="GO" id="GO:0005524">
    <property type="term" value="F:ATP binding"/>
    <property type="evidence" value="ECO:0007669"/>
    <property type="project" value="InterPro"/>
</dbReference>
<dbReference type="InterPro" id="IPR027417">
    <property type="entry name" value="P-loop_NTPase"/>
</dbReference>
<feature type="non-terminal residue" evidence="3">
    <location>
        <position position="1"/>
    </location>
</feature>
<dbReference type="OrthoDB" id="9996895at2759"/>
<dbReference type="STRING" id="27342.A0A0H2SDD3"/>